<reference evidence="1" key="1">
    <citation type="submission" date="2021-03" db="EMBL/GenBank/DDBJ databases">
        <title>Whole genome shotgun sequence of Actinoplanes consettensis NBRC 14913.</title>
        <authorList>
            <person name="Komaki H."/>
            <person name="Tamura T."/>
        </authorList>
    </citation>
    <scope>NUCLEOTIDE SEQUENCE</scope>
    <source>
        <strain evidence="1">NBRC 14913</strain>
    </source>
</reference>
<gene>
    <name evidence="1" type="ORF">Aco04nite_04640</name>
</gene>
<evidence type="ECO:0000313" key="2">
    <source>
        <dbReference type="Proteomes" id="UP000680865"/>
    </source>
</evidence>
<dbReference type="RefSeq" id="WP_203836614.1">
    <property type="nucleotide sequence ID" value="NZ_BAAATW010000009.1"/>
</dbReference>
<dbReference type="EMBL" id="BOQP01000003">
    <property type="protein sequence ID" value="GIM67069.1"/>
    <property type="molecule type" value="Genomic_DNA"/>
</dbReference>
<name>A0A919S8J2_9ACTN</name>
<evidence type="ECO:0000313" key="1">
    <source>
        <dbReference type="EMBL" id="GIM67069.1"/>
    </source>
</evidence>
<comment type="caution">
    <text evidence="1">The sequence shown here is derived from an EMBL/GenBank/DDBJ whole genome shotgun (WGS) entry which is preliminary data.</text>
</comment>
<organism evidence="1 2">
    <name type="scientific">Winogradskya consettensis</name>
    <dbReference type="NCBI Taxonomy" id="113560"/>
    <lineage>
        <taxon>Bacteria</taxon>
        <taxon>Bacillati</taxon>
        <taxon>Actinomycetota</taxon>
        <taxon>Actinomycetes</taxon>
        <taxon>Micromonosporales</taxon>
        <taxon>Micromonosporaceae</taxon>
        <taxon>Winogradskya</taxon>
    </lineage>
</organism>
<dbReference type="Proteomes" id="UP000680865">
    <property type="component" value="Unassembled WGS sequence"/>
</dbReference>
<dbReference type="AlphaFoldDB" id="A0A919S8J2"/>
<sequence>MAISVNLDAALVKAYESTPLAELVNAPVTALAGVSDADGEALQKAFNIKTVGDLAGNKYIKAAQAIAELSRISK</sequence>
<keyword evidence="2" id="KW-1185">Reference proteome</keyword>
<accession>A0A919S8J2</accession>
<proteinExistence type="predicted"/>
<protein>
    <submittedName>
        <fullName evidence="1">Uncharacterized protein</fullName>
    </submittedName>
</protein>